<feature type="compositionally biased region" description="Polar residues" evidence="1">
    <location>
        <begin position="274"/>
        <end position="285"/>
    </location>
</feature>
<feature type="compositionally biased region" description="Basic residues" evidence="1">
    <location>
        <begin position="197"/>
        <end position="207"/>
    </location>
</feature>
<organism evidence="2 3">
    <name type="scientific">Daedalea quercina L-15889</name>
    <dbReference type="NCBI Taxonomy" id="1314783"/>
    <lineage>
        <taxon>Eukaryota</taxon>
        <taxon>Fungi</taxon>
        <taxon>Dikarya</taxon>
        <taxon>Basidiomycota</taxon>
        <taxon>Agaricomycotina</taxon>
        <taxon>Agaricomycetes</taxon>
        <taxon>Polyporales</taxon>
        <taxon>Fomitopsis</taxon>
    </lineage>
</organism>
<evidence type="ECO:0000313" key="3">
    <source>
        <dbReference type="Proteomes" id="UP000076727"/>
    </source>
</evidence>
<accession>A0A165LGD9</accession>
<name>A0A165LGD9_9APHY</name>
<dbReference type="AlphaFoldDB" id="A0A165LGD9"/>
<evidence type="ECO:0000256" key="1">
    <source>
        <dbReference type="SAM" id="MobiDB-lite"/>
    </source>
</evidence>
<feature type="compositionally biased region" description="Basic and acidic residues" evidence="1">
    <location>
        <begin position="288"/>
        <end position="303"/>
    </location>
</feature>
<evidence type="ECO:0000313" key="2">
    <source>
        <dbReference type="EMBL" id="KZT64382.1"/>
    </source>
</evidence>
<proteinExistence type="predicted"/>
<feature type="region of interest" description="Disordered" evidence="1">
    <location>
        <begin position="154"/>
        <end position="227"/>
    </location>
</feature>
<feature type="region of interest" description="Disordered" evidence="1">
    <location>
        <begin position="90"/>
        <end position="110"/>
    </location>
</feature>
<feature type="compositionally biased region" description="Polar residues" evidence="1">
    <location>
        <begin position="90"/>
        <end position="104"/>
    </location>
</feature>
<reference evidence="2 3" key="1">
    <citation type="journal article" date="2016" name="Mol. Biol. Evol.">
        <title>Comparative Genomics of Early-Diverging Mushroom-Forming Fungi Provides Insights into the Origins of Lignocellulose Decay Capabilities.</title>
        <authorList>
            <person name="Nagy L.G."/>
            <person name="Riley R."/>
            <person name="Tritt A."/>
            <person name="Adam C."/>
            <person name="Daum C."/>
            <person name="Floudas D."/>
            <person name="Sun H."/>
            <person name="Yadav J.S."/>
            <person name="Pangilinan J."/>
            <person name="Larsson K.H."/>
            <person name="Matsuura K."/>
            <person name="Barry K."/>
            <person name="Labutti K."/>
            <person name="Kuo R."/>
            <person name="Ohm R.A."/>
            <person name="Bhattacharya S.S."/>
            <person name="Shirouzu T."/>
            <person name="Yoshinaga Y."/>
            <person name="Martin F.M."/>
            <person name="Grigoriev I.V."/>
            <person name="Hibbett D.S."/>
        </authorList>
    </citation>
    <scope>NUCLEOTIDE SEQUENCE [LARGE SCALE GENOMIC DNA]</scope>
    <source>
        <strain evidence="2 3">L-15889</strain>
    </source>
</reference>
<gene>
    <name evidence="2" type="ORF">DAEQUDRAFT_815007</name>
</gene>
<protein>
    <submittedName>
        <fullName evidence="2">Uncharacterized protein</fullName>
    </submittedName>
</protein>
<dbReference type="EMBL" id="KV429130">
    <property type="protein sequence ID" value="KZT64382.1"/>
    <property type="molecule type" value="Genomic_DNA"/>
</dbReference>
<keyword evidence="3" id="KW-1185">Reference proteome</keyword>
<feature type="region of interest" description="Disordered" evidence="1">
    <location>
        <begin position="245"/>
        <end position="305"/>
    </location>
</feature>
<feature type="compositionally biased region" description="Basic and acidic residues" evidence="1">
    <location>
        <begin position="180"/>
        <end position="190"/>
    </location>
</feature>
<feature type="compositionally biased region" description="Low complexity" evidence="1">
    <location>
        <begin position="258"/>
        <end position="273"/>
    </location>
</feature>
<dbReference type="Proteomes" id="UP000076727">
    <property type="component" value="Unassembled WGS sequence"/>
</dbReference>
<sequence>MGRAIITDSSLLAICEIKAYPDPWHMRAGPSFRSDLAKQMKQAQMEACGDARRQAALYLSAHKDISGVVVIASFGAFYSWRNVLRDAVTDVSSNTDPSWRPSDQPSKDLDEATNRVEIDVMQGLHVAGSSNTRPKRQLKQVGCYQQYQKNKQLYLTTSEESDSCPADRKGKGKARGKAGGRVDDADETKATKGTSSVKKKGKKKGKAKSVEKPKPLQKPETVNEPEPMALMPFLLELPPPLPVELRNQVPAAHTPGVATSTAGTRSAAADSSSPSGNVASTSNEQPESEDRGEQREEIKHVPDDEQDWSAWYHWDSVDGRRERVRMLNAIQRWNPNRSFLKQA</sequence>